<accession>A0ABV3TVA4</accession>
<evidence type="ECO:0000313" key="1">
    <source>
        <dbReference type="EMBL" id="MEX1665539.1"/>
    </source>
</evidence>
<reference evidence="1 2" key="1">
    <citation type="journal article" date="2011" name="Int. J. Syst. Evol. Microbiol.">
        <title>Zhongshania antarctica gen. nov., sp. nov. and Zhongshania guokunii sp. nov., gammaproteobacteria respectively isolated from coastal attached (fast) ice and surface seawater of the Antarctic.</title>
        <authorList>
            <person name="Li H.J."/>
            <person name="Zhang X.Y."/>
            <person name="Chen C.X."/>
            <person name="Zhang Y.J."/>
            <person name="Gao Z.M."/>
            <person name="Yu Y."/>
            <person name="Chen X.L."/>
            <person name="Chen B."/>
            <person name="Zhang Y.Z."/>
        </authorList>
    </citation>
    <scope>NUCLEOTIDE SEQUENCE [LARGE SCALE GENOMIC DNA]</scope>
    <source>
        <strain evidence="1 2">R06B22</strain>
    </source>
</reference>
<dbReference type="Proteomes" id="UP001557484">
    <property type="component" value="Unassembled WGS sequence"/>
</dbReference>
<dbReference type="Gene3D" id="2.40.160.50">
    <property type="entry name" value="membrane protein fhac: a member of the omp85/tpsb transporter family"/>
    <property type="match status" value="1"/>
</dbReference>
<name>A0ABV3TVA4_9GAMM</name>
<sequence>MLHRARLVVFIGLVGFGICPAIYAQSSNKASSETECDLKVDLNDKDISKPRNTEPISSPEENVRQVNQQATINAININVNQIFDESDPKENNWLFRLANRLHITTRPEVIRDDLLFEENTPLNQTLVDTSERTLNTRRYLNQASIDTVYSPCSNQADIDVSVRDVWTLKPKIGFSRSGGNSNSSYGFEDSNFLGTGKAVSLMHFSNELRSGSVLDYHDPNTGAYNSQLRLRYSDNDDGIEKRITLNRPFLDLSTKWTGEINHDDTIMSESNYIAGEEVASFDHQKTLNSIYYGRRIEELSEDNQFARRLILGISKEEDEFSENNDSLSAVALPENRSDDSLWIEYQNIHDGFIKTTNVQQINRAEYFNLGNQFRARFGYAASNIDGPDDGYIIQAENSVGTMLGDKHMILHNISFNGRYTDHGLVDSVFETAVSWYWKNISNGQFLTQLSGMKGYNLYEDHNIVLGGDTGLRGYPSHFQSGDRKILFTMEQHFFGEREWFSLFHAGAAVFFDAGRAWGDNLNDPSLAVSEKDRGWIKDVGLGLRFSPTRTGNKEEGSHGILHVDLVKPLDRSDGISNYQWRITTEKRF</sequence>
<evidence type="ECO:0000313" key="2">
    <source>
        <dbReference type="Proteomes" id="UP001557484"/>
    </source>
</evidence>
<dbReference type="Gene3D" id="3.10.20.310">
    <property type="entry name" value="membrane protein fhac"/>
    <property type="match status" value="1"/>
</dbReference>
<dbReference type="EMBL" id="JBFRYB010000001">
    <property type="protein sequence ID" value="MEX1665539.1"/>
    <property type="molecule type" value="Genomic_DNA"/>
</dbReference>
<dbReference type="RefSeq" id="WP_368375642.1">
    <property type="nucleotide sequence ID" value="NZ_JBFRYB010000001.1"/>
</dbReference>
<protein>
    <recommendedName>
        <fullName evidence="3">Bacterial surface antigen (D15) domain-containing protein</fullName>
    </recommendedName>
</protein>
<evidence type="ECO:0008006" key="3">
    <source>
        <dbReference type="Google" id="ProtNLM"/>
    </source>
</evidence>
<organism evidence="1 2">
    <name type="scientific">Zhongshania arctica</name>
    <dbReference type="NCBI Taxonomy" id="3238302"/>
    <lineage>
        <taxon>Bacteria</taxon>
        <taxon>Pseudomonadati</taxon>
        <taxon>Pseudomonadota</taxon>
        <taxon>Gammaproteobacteria</taxon>
        <taxon>Cellvibrionales</taxon>
        <taxon>Spongiibacteraceae</taxon>
        <taxon>Zhongshania</taxon>
    </lineage>
</organism>
<gene>
    <name evidence="1" type="ORF">AB4875_08555</name>
</gene>
<proteinExistence type="predicted"/>
<keyword evidence="2" id="KW-1185">Reference proteome</keyword>
<comment type="caution">
    <text evidence="1">The sequence shown here is derived from an EMBL/GenBank/DDBJ whole genome shotgun (WGS) entry which is preliminary data.</text>
</comment>